<feature type="domain" description="Bacterial transcriptional activator" evidence="6">
    <location>
        <begin position="120"/>
        <end position="259"/>
    </location>
</feature>
<evidence type="ECO:0000256" key="1">
    <source>
        <dbReference type="ARBA" id="ARBA00005820"/>
    </source>
</evidence>
<dbReference type="SUPFAM" id="SSF48452">
    <property type="entry name" value="TPR-like"/>
    <property type="match status" value="2"/>
</dbReference>
<dbReference type="SUPFAM" id="SSF52540">
    <property type="entry name" value="P-loop containing nucleoside triphosphate hydrolases"/>
    <property type="match status" value="1"/>
</dbReference>
<feature type="domain" description="OmpR/PhoB-type" evidence="5">
    <location>
        <begin position="41"/>
        <end position="113"/>
    </location>
</feature>
<feature type="region of interest" description="Disordered" evidence="4">
    <location>
        <begin position="260"/>
        <end position="349"/>
    </location>
</feature>
<dbReference type="InterPro" id="IPR016032">
    <property type="entry name" value="Sig_transdc_resp-reg_C-effctor"/>
</dbReference>
<proteinExistence type="inferred from homology"/>
<dbReference type="InterPro" id="IPR058852">
    <property type="entry name" value="HTH_77"/>
</dbReference>
<dbReference type="Pfam" id="PF00486">
    <property type="entry name" value="Trans_reg_C"/>
    <property type="match status" value="1"/>
</dbReference>
<dbReference type="CDD" id="cd15831">
    <property type="entry name" value="BTAD"/>
    <property type="match status" value="1"/>
</dbReference>
<keyword evidence="2" id="KW-0902">Two-component regulatory system</keyword>
<dbReference type="Proteomes" id="UP000660554">
    <property type="component" value="Unassembled WGS sequence"/>
</dbReference>
<dbReference type="SMART" id="SM00862">
    <property type="entry name" value="Trans_reg_C"/>
    <property type="match status" value="1"/>
</dbReference>
<accession>A0ABQ3NZP2</accession>
<dbReference type="Pfam" id="PF03704">
    <property type="entry name" value="BTAD"/>
    <property type="match status" value="1"/>
</dbReference>
<dbReference type="PANTHER" id="PTHR47691:SF3">
    <property type="entry name" value="HTH-TYPE TRANSCRIPTIONAL REGULATOR RV0890C-RELATED"/>
    <property type="match status" value="1"/>
</dbReference>
<comment type="caution">
    <text evidence="7">The sequence shown here is derived from an EMBL/GenBank/DDBJ whole genome shotgun (WGS) entry which is preliminary data.</text>
</comment>
<name>A0ABQ3NZP2_STRVG</name>
<dbReference type="Gene3D" id="1.25.40.10">
    <property type="entry name" value="Tetratricopeptide repeat domain"/>
    <property type="match status" value="2"/>
</dbReference>
<comment type="similarity">
    <text evidence="1">Belongs to the AfsR/DnrI/RedD regulatory family.</text>
</comment>
<evidence type="ECO:0000259" key="6">
    <source>
        <dbReference type="SMART" id="SM01043"/>
    </source>
</evidence>
<dbReference type="InterPro" id="IPR011990">
    <property type="entry name" value="TPR-like_helical_dom_sf"/>
</dbReference>
<dbReference type="InterPro" id="IPR036388">
    <property type="entry name" value="WH-like_DNA-bd_sf"/>
</dbReference>
<sequence length="1193" mass="127488">MRGNLSRAAYGKRFGAGPGSGDNGPVRYAILGSAQALRDDGTPVAVGGARLRALLTALALRPGRMVPVRLLVDEVWDADPPADAVAALQALVGRLRRALGHAAVLSAEGGYQLAAEREDVDLYRFERLARAGAEARDPAEAAALYEEALALWRGPALADLPDPAAEAARWEAVRMDARRGRLTAALALGQAEQCLPELTALCARQPLDEPFQALRIRALRDAGRPAEALSAYEEVRRDLSDRLGTDPGPALRALHAELLDPADPGPARPAAAAGRVTGHPGGPQHPPVAQGRAPAAIHGPAATHGPAPTHGPAAGHVPAVGSATASRAPGPQTGSAPAPAPPGRGNGNLRARLTTFVGREDDIRVIGDDLARARLVTLLGPGGAGKTRLSQEAAEAHEGRGGWPDGVWLVELAPVDDPEDVAEATLAAVGARETKLRGAAAEELRVLTDRNGDDPTTRLVEHCAHRSLLLVLDNCEHVVEAAAELTERLLTHCPGVQILATSREPLGVPGESLRPVEPLPDPIALRLLGDRGAAARAGFTVDEDPAAAVEICRRLDGLPLAIELAAARLRLLTPRQIADRLDDRFRLLTSGARTVLPRQQTLRAVVDWSWDLLDEAERTVLRRLSVFAGGCDLAAAEAVCADPSGDTGDAAAFDVADTLGSLVDKSLVVAAPGPGASGMRYRLLETVGEYAAERLAEAGGDREETARRHLVHYRELARTSDPLLRGRRQREAADRLATEYENLRTALRRAVTTRDADEALCLVHSLGWYWHLHDQRTESRHWTEAVAALGTNPFVAPVVPAQPVYGQLVDSPPPYSGEVLAEAWRALHLVRLAARDQTNKDWDDPEIRALVDGVIATYRPGLPQTCRTPASLWIYAVMIAGDAGLLKQVVDATVTTARTLGYRWELASALQLRANILANRADWAGDASRDADESLELFRELGDDWGCAEALSARAESRERRGEHALAARDYREAIAYAERLGAKAQVTVLRVRMAGTLTENGEMAEAERILTEITATVQRFGNEAMPAARMFLAGILGRTGRIAEARVQIQVLREEFAYGAYAIFDVFLLATTAWLDNQDGRHEDALQGIRDATAAFRHPLALMVAPHLPATFLLTAAVSLVSPGGPRREYDGARLLGAYRGLLPPQHVPVSTEREDFAVAEKLARSALGDTAYEAAYAEGGGLTLEEATALI</sequence>
<evidence type="ECO:0000256" key="3">
    <source>
        <dbReference type="ARBA" id="ARBA00023125"/>
    </source>
</evidence>
<dbReference type="EMBL" id="BNDV01000018">
    <property type="protein sequence ID" value="GHI18234.1"/>
    <property type="molecule type" value="Genomic_DNA"/>
</dbReference>
<dbReference type="SMART" id="SM01043">
    <property type="entry name" value="BTAD"/>
    <property type="match status" value="1"/>
</dbReference>
<dbReference type="Pfam" id="PF13401">
    <property type="entry name" value="AAA_22"/>
    <property type="match status" value="1"/>
</dbReference>
<dbReference type="InterPro" id="IPR049945">
    <property type="entry name" value="AAA_22"/>
</dbReference>
<dbReference type="InterPro" id="IPR001867">
    <property type="entry name" value="OmpR/PhoB-type_DNA-bd"/>
</dbReference>
<dbReference type="PRINTS" id="PR00364">
    <property type="entry name" value="DISEASERSIST"/>
</dbReference>
<keyword evidence="3" id="KW-0238">DNA-binding</keyword>
<protein>
    <recommendedName>
        <fullName evidence="9">AfsR family transcriptional regulator</fullName>
    </recommendedName>
</protein>
<dbReference type="Pfam" id="PF25872">
    <property type="entry name" value="HTH_77"/>
    <property type="match status" value="1"/>
</dbReference>
<dbReference type="Gene3D" id="1.10.10.10">
    <property type="entry name" value="Winged helix-like DNA-binding domain superfamily/Winged helix DNA-binding domain"/>
    <property type="match status" value="1"/>
</dbReference>
<evidence type="ECO:0000313" key="8">
    <source>
        <dbReference type="Proteomes" id="UP000660554"/>
    </source>
</evidence>
<evidence type="ECO:0000256" key="2">
    <source>
        <dbReference type="ARBA" id="ARBA00023012"/>
    </source>
</evidence>
<evidence type="ECO:0000313" key="7">
    <source>
        <dbReference type="EMBL" id="GHI18234.1"/>
    </source>
</evidence>
<dbReference type="PANTHER" id="PTHR47691">
    <property type="entry name" value="REGULATOR-RELATED"/>
    <property type="match status" value="1"/>
</dbReference>
<evidence type="ECO:0000256" key="4">
    <source>
        <dbReference type="SAM" id="MobiDB-lite"/>
    </source>
</evidence>
<keyword evidence="8" id="KW-1185">Reference proteome</keyword>
<dbReference type="GeneID" id="86954246"/>
<gene>
    <name evidence="7" type="ORF">Scinn_76970</name>
</gene>
<dbReference type="Gene3D" id="3.40.50.300">
    <property type="entry name" value="P-loop containing nucleotide triphosphate hydrolases"/>
    <property type="match status" value="1"/>
</dbReference>
<organism evidence="7 8">
    <name type="scientific">Streptomyces virginiae</name>
    <name type="common">Streptomyces cinnamonensis</name>
    <dbReference type="NCBI Taxonomy" id="1961"/>
    <lineage>
        <taxon>Bacteria</taxon>
        <taxon>Bacillati</taxon>
        <taxon>Actinomycetota</taxon>
        <taxon>Actinomycetes</taxon>
        <taxon>Kitasatosporales</taxon>
        <taxon>Streptomycetaceae</taxon>
        <taxon>Streptomyces</taxon>
    </lineage>
</organism>
<dbReference type="InterPro" id="IPR005158">
    <property type="entry name" value="BTAD"/>
</dbReference>
<feature type="compositionally biased region" description="Low complexity" evidence="4">
    <location>
        <begin position="328"/>
        <end position="337"/>
    </location>
</feature>
<reference evidence="8" key="1">
    <citation type="submission" date="2020-09" db="EMBL/GenBank/DDBJ databases">
        <title>Whole genome shotgun sequence of Streptomyces cinnamonensis NBRC 15873.</title>
        <authorList>
            <person name="Komaki H."/>
            <person name="Tamura T."/>
        </authorList>
    </citation>
    <scope>NUCLEOTIDE SEQUENCE [LARGE SCALE GENOMIC DNA]</scope>
    <source>
        <strain evidence="8">NBRC 15873</strain>
    </source>
</reference>
<evidence type="ECO:0008006" key="9">
    <source>
        <dbReference type="Google" id="ProtNLM"/>
    </source>
</evidence>
<dbReference type="RefSeq" id="WP_191869472.1">
    <property type="nucleotide sequence ID" value="NZ_BMRU01000022.1"/>
</dbReference>
<dbReference type="InterPro" id="IPR027417">
    <property type="entry name" value="P-loop_NTPase"/>
</dbReference>
<dbReference type="SUPFAM" id="SSF46894">
    <property type="entry name" value="C-terminal effector domain of the bipartite response regulators"/>
    <property type="match status" value="1"/>
</dbReference>
<evidence type="ECO:0000259" key="5">
    <source>
        <dbReference type="SMART" id="SM00862"/>
    </source>
</evidence>